<keyword evidence="1" id="KW-0677">Repeat</keyword>
<name>A0AAN6TF64_9PEZI</name>
<reference evidence="4" key="2">
    <citation type="submission" date="2023-05" db="EMBL/GenBank/DDBJ databases">
        <authorList>
            <consortium name="Lawrence Berkeley National Laboratory"/>
            <person name="Steindorff A."/>
            <person name="Hensen N."/>
            <person name="Bonometti L."/>
            <person name="Westerberg I."/>
            <person name="Brannstrom I.O."/>
            <person name="Guillou S."/>
            <person name="Cros-Aarteil S."/>
            <person name="Calhoun S."/>
            <person name="Haridas S."/>
            <person name="Kuo A."/>
            <person name="Mondo S."/>
            <person name="Pangilinan J."/>
            <person name="Riley R."/>
            <person name="Labutti K."/>
            <person name="Andreopoulos B."/>
            <person name="Lipzen A."/>
            <person name="Chen C."/>
            <person name="Yanf M."/>
            <person name="Daum C."/>
            <person name="Ng V."/>
            <person name="Clum A."/>
            <person name="Ohm R."/>
            <person name="Martin F."/>
            <person name="Silar P."/>
            <person name="Natvig D."/>
            <person name="Lalanne C."/>
            <person name="Gautier V."/>
            <person name="Ament-Velasquez S.L."/>
            <person name="Kruys A."/>
            <person name="Hutchinson M.I."/>
            <person name="Powell A.J."/>
            <person name="Barry K."/>
            <person name="Miller A.N."/>
            <person name="Grigoriev I.V."/>
            <person name="Debuchy R."/>
            <person name="Gladieux P."/>
            <person name="Thoren M.H."/>
            <person name="Johannesson H."/>
        </authorList>
    </citation>
    <scope>NUCLEOTIDE SEQUENCE</scope>
    <source>
        <strain evidence="4">CBS 508.74</strain>
    </source>
</reference>
<evidence type="ECO:0000256" key="3">
    <source>
        <dbReference type="SAM" id="Phobius"/>
    </source>
</evidence>
<dbReference type="SUPFAM" id="SSF52540">
    <property type="entry name" value="P-loop containing nucleoside triphosphate hydrolases"/>
    <property type="match status" value="1"/>
</dbReference>
<evidence type="ECO:0000256" key="2">
    <source>
        <dbReference type="ARBA" id="ARBA00022803"/>
    </source>
</evidence>
<accession>A0AAN6TF64</accession>
<dbReference type="Pfam" id="PF13374">
    <property type="entry name" value="TPR_10"/>
    <property type="match status" value="1"/>
</dbReference>
<evidence type="ECO:0000313" key="5">
    <source>
        <dbReference type="Proteomes" id="UP001302812"/>
    </source>
</evidence>
<dbReference type="InterPro" id="IPR011990">
    <property type="entry name" value="TPR-like_helical_dom_sf"/>
</dbReference>
<feature type="transmembrane region" description="Helical" evidence="3">
    <location>
        <begin position="1100"/>
        <end position="1119"/>
    </location>
</feature>
<sequence length="1144" mass="129073">MASQPSSQDKQAEHGTALAARLSASAGTVLAHDTSLVNIIGSQVNENRCWQGRYTKEDVYPVRELPPANPSFTGRQQELDKIRSVFWALTPDGMQAGSSGSIKTITLFGLAGAGKSEVALRYAHDHDDKYDVIIWIKAKSEADLETGASRAWDRIISRYTATWSGGPLPELYQRIALSVHLFDAQVSDFNDLKREATSGQHSIERLKAWLPGNRPWLLILDDYNEPEACKIDSLLPSTGMGHVLITSRNPSVSTTDVQIEIPPSLGESEGVELLKRTAGRLVYCCCGKLDCQHAETLVSSFGCFPLAISLIGSELREQKGSVTFRNYPNLPSSTAEPLSSKLGTIFQRLFKRLSRRARELIQLYTTAVHGAVAELHSLSLVSQDPNSGSLSIHSLVHKYAGTTVKHQEKKQLSQWAVEMVTATFDFGHNRSADQWTYERSILPHVNRCFAILLSDLTPGEGPLDVQTRKLAYRLAQTYSQLGQMKGATTLYELALRDLELRSTSDSAVIDVMNSYGICLRLEAKYEDAAKWHARAKEFIENAPPSWELSIGGSKRLKMLETELNLAAISLDQGRHGDAKKELERILEQQQEELGESDVATVKTQWQLAQVLYLMGNLGNALERFRFVYESRKNRYGDHHPTTLEAAHSISTVLEEMGEYLKALALLREVLEKQTSCLGTTHYSTLKTKNTIASLYECQGLYDEALRMSRQVMKELEDVLGTAANHPWLLRVRCGVADVELRLGKYEDARKNYTAAYEGFTTRGMMGDAWPTQINITRVLRDIGQYDAAFIRCEEALEELQKNPDIDRRFVSVAKFCKATILELQGRYEEALQLYAERFREEEEQPKPDLVEILKMRCFFGSTTTKQSRYQDALQIYNDIEEEVQKLDKSGRSIVELLAMRGKADVYLQLGRYDDALKLYQTVCSIKETSQLKDPEYYYTVYGKGRAYIEMRKFDEGLGFLQDAINGWKLIFDTADHPYIFMAMEHMGLGLLRRGEALDNRKAHSLCKQALEGCEKMLRDGHPQTCQARASLGAVLAEQNRLNEASNVYAASLRERRAEFGDYHPSTLEVRRLLADILWRRHRYWKVWWMSVTGPGGRGKALAASSIGLLLAIMTMVLAYSKFKRLSWPRHMASAMELLSRVFRN</sequence>
<keyword evidence="3" id="KW-0472">Membrane</keyword>
<gene>
    <name evidence="4" type="ORF">N656DRAFT_767695</name>
</gene>
<comment type="caution">
    <text evidence="4">The sequence shown here is derived from an EMBL/GenBank/DDBJ whole genome shotgun (WGS) entry which is preliminary data.</text>
</comment>
<reference evidence="4" key="1">
    <citation type="journal article" date="2023" name="Mol. Phylogenet. Evol.">
        <title>Genome-scale phylogeny and comparative genomics of the fungal order Sordariales.</title>
        <authorList>
            <person name="Hensen N."/>
            <person name="Bonometti L."/>
            <person name="Westerberg I."/>
            <person name="Brannstrom I.O."/>
            <person name="Guillou S."/>
            <person name="Cros-Aarteil S."/>
            <person name="Calhoun S."/>
            <person name="Haridas S."/>
            <person name="Kuo A."/>
            <person name="Mondo S."/>
            <person name="Pangilinan J."/>
            <person name="Riley R."/>
            <person name="LaButti K."/>
            <person name="Andreopoulos B."/>
            <person name="Lipzen A."/>
            <person name="Chen C."/>
            <person name="Yan M."/>
            <person name="Daum C."/>
            <person name="Ng V."/>
            <person name="Clum A."/>
            <person name="Steindorff A."/>
            <person name="Ohm R.A."/>
            <person name="Martin F."/>
            <person name="Silar P."/>
            <person name="Natvig D.O."/>
            <person name="Lalanne C."/>
            <person name="Gautier V."/>
            <person name="Ament-Velasquez S.L."/>
            <person name="Kruys A."/>
            <person name="Hutchinson M.I."/>
            <person name="Powell A.J."/>
            <person name="Barry K."/>
            <person name="Miller A.N."/>
            <person name="Grigoriev I.V."/>
            <person name="Debuchy R."/>
            <person name="Gladieux P."/>
            <person name="Hiltunen Thoren M."/>
            <person name="Johannesson H."/>
        </authorList>
    </citation>
    <scope>NUCLEOTIDE SEQUENCE</scope>
    <source>
        <strain evidence="4">CBS 508.74</strain>
    </source>
</reference>
<protein>
    <submittedName>
        <fullName evidence="4">TPR-like protein</fullName>
    </submittedName>
</protein>
<dbReference type="Gene3D" id="3.40.50.300">
    <property type="entry name" value="P-loop containing nucleotide triphosphate hydrolases"/>
    <property type="match status" value="1"/>
</dbReference>
<dbReference type="Pfam" id="PF13424">
    <property type="entry name" value="TPR_12"/>
    <property type="match status" value="2"/>
</dbReference>
<keyword evidence="2" id="KW-0802">TPR repeat</keyword>
<dbReference type="PANTHER" id="PTHR45641">
    <property type="entry name" value="TETRATRICOPEPTIDE REPEAT PROTEIN (AFU_ORTHOLOGUE AFUA_6G03870)"/>
    <property type="match status" value="1"/>
</dbReference>
<dbReference type="Pfam" id="PF13176">
    <property type="entry name" value="TPR_7"/>
    <property type="match status" value="1"/>
</dbReference>
<keyword evidence="3" id="KW-1133">Transmembrane helix</keyword>
<dbReference type="Pfam" id="PF13181">
    <property type="entry name" value="TPR_8"/>
    <property type="match status" value="1"/>
</dbReference>
<keyword evidence="3" id="KW-0812">Transmembrane</keyword>
<dbReference type="EMBL" id="MU853339">
    <property type="protein sequence ID" value="KAK4113337.1"/>
    <property type="molecule type" value="Genomic_DNA"/>
</dbReference>
<evidence type="ECO:0000313" key="4">
    <source>
        <dbReference type="EMBL" id="KAK4113337.1"/>
    </source>
</evidence>
<dbReference type="SMART" id="SM00028">
    <property type="entry name" value="TPR"/>
    <property type="match status" value="10"/>
</dbReference>
<dbReference type="InterPro" id="IPR019734">
    <property type="entry name" value="TPR_rpt"/>
</dbReference>
<dbReference type="Gene3D" id="1.25.40.10">
    <property type="entry name" value="Tetratricopeptide repeat domain"/>
    <property type="match status" value="4"/>
</dbReference>
<dbReference type="RefSeq" id="XP_064670907.1">
    <property type="nucleotide sequence ID" value="XM_064813571.1"/>
</dbReference>
<dbReference type="GO" id="GO:0043531">
    <property type="term" value="F:ADP binding"/>
    <property type="evidence" value="ECO:0007669"/>
    <property type="project" value="InterPro"/>
</dbReference>
<dbReference type="InterPro" id="IPR027417">
    <property type="entry name" value="P-loop_NTPase"/>
</dbReference>
<proteinExistence type="predicted"/>
<dbReference type="PANTHER" id="PTHR45641:SF19">
    <property type="entry name" value="NEPHROCYSTIN-3"/>
    <property type="match status" value="1"/>
</dbReference>
<dbReference type="SUPFAM" id="SSF48452">
    <property type="entry name" value="TPR-like"/>
    <property type="match status" value="4"/>
</dbReference>
<dbReference type="GeneID" id="89937696"/>
<keyword evidence="5" id="KW-1185">Reference proteome</keyword>
<dbReference type="Proteomes" id="UP001302812">
    <property type="component" value="Unassembled WGS sequence"/>
</dbReference>
<dbReference type="AlphaFoldDB" id="A0AAN6TF64"/>
<organism evidence="4 5">
    <name type="scientific">Canariomyces notabilis</name>
    <dbReference type="NCBI Taxonomy" id="2074819"/>
    <lineage>
        <taxon>Eukaryota</taxon>
        <taxon>Fungi</taxon>
        <taxon>Dikarya</taxon>
        <taxon>Ascomycota</taxon>
        <taxon>Pezizomycotina</taxon>
        <taxon>Sordariomycetes</taxon>
        <taxon>Sordariomycetidae</taxon>
        <taxon>Sordariales</taxon>
        <taxon>Chaetomiaceae</taxon>
        <taxon>Canariomyces</taxon>
    </lineage>
</organism>
<evidence type="ECO:0000256" key="1">
    <source>
        <dbReference type="ARBA" id="ARBA00022737"/>
    </source>
</evidence>